<keyword evidence="2" id="KW-1185">Reference proteome</keyword>
<protein>
    <recommendedName>
        <fullName evidence="3">Peptidase U49</fullName>
    </recommendedName>
</protein>
<proteinExistence type="predicted"/>
<dbReference type="InterPro" id="IPR019504">
    <property type="entry name" value="Peptidase_U49_Lit_pept"/>
</dbReference>
<evidence type="ECO:0000313" key="1">
    <source>
        <dbReference type="EMBL" id="MCE8019308.1"/>
    </source>
</evidence>
<comment type="caution">
    <text evidence="1">The sequence shown here is derived from an EMBL/GenBank/DDBJ whole genome shotgun (WGS) entry which is preliminary data.</text>
</comment>
<dbReference type="EMBL" id="JABFTT010000003">
    <property type="protein sequence ID" value="MCE8019308.1"/>
    <property type="molecule type" value="Genomic_DNA"/>
</dbReference>
<sequence length="296" mass="33531">MTPIRKLDSDLINSVARIAPEKMDELDSFQLQHDPCAVFTNDKKFSFRVNTESKEIKLPTVALEYLWCACYAFYVLCQEYTAANQDNAIQFDANGTDRSRTAMSVYRWGIEQLSKNPSEEWPSHLPAPVANTTNSNCDIKVANELYLCSASWIIHHELAHIYCGHKNEPINDEESRAQEKEADDSATKWILEGVSDETVLKKRGLGIVIAALVITTQDILAGEFRETTHPRSFNRLYGILDNYFQNPYHLVYAFSVVICHINMTVAGMDIDIDDEETWKGSLETCLVQFSRLASGC</sequence>
<accession>A0ABS9ABK6</accession>
<dbReference type="RefSeq" id="WP_234272702.1">
    <property type="nucleotide sequence ID" value="NZ_JABFTT010000003.1"/>
</dbReference>
<reference evidence="1 2" key="1">
    <citation type="journal article" date="2021" name="Front. Microbiol.">
        <title>Aerobic Denitrification and Heterotrophic Sulfur Oxidation in the Genus Halomonas Revealed by Six Novel Species Characterizations and Genome-Based Analysis.</title>
        <authorList>
            <person name="Wang L."/>
            <person name="Shao Z."/>
        </authorList>
    </citation>
    <scope>NUCLEOTIDE SEQUENCE [LARGE SCALE GENOMIC DNA]</scope>
    <source>
        <strain evidence="1 2">MCCC 1A11036</strain>
    </source>
</reference>
<dbReference type="Proteomes" id="UP001320122">
    <property type="component" value="Unassembled WGS sequence"/>
</dbReference>
<evidence type="ECO:0008006" key="3">
    <source>
        <dbReference type="Google" id="ProtNLM"/>
    </source>
</evidence>
<organism evidence="1 2">
    <name type="scientific">Billgrantia zhangzhouensis</name>
    <dbReference type="NCBI Taxonomy" id="2733481"/>
    <lineage>
        <taxon>Bacteria</taxon>
        <taxon>Pseudomonadati</taxon>
        <taxon>Pseudomonadota</taxon>
        <taxon>Gammaproteobacteria</taxon>
        <taxon>Oceanospirillales</taxon>
        <taxon>Halomonadaceae</taxon>
        <taxon>Billgrantia</taxon>
    </lineage>
</organism>
<dbReference type="Pfam" id="PF10463">
    <property type="entry name" value="Peptidase_U49"/>
    <property type="match status" value="1"/>
</dbReference>
<gene>
    <name evidence="1" type="ORF">HOP51_04120</name>
</gene>
<name>A0ABS9ABK6_9GAMM</name>
<evidence type="ECO:0000313" key="2">
    <source>
        <dbReference type="Proteomes" id="UP001320122"/>
    </source>
</evidence>